<dbReference type="Pfam" id="PF08238">
    <property type="entry name" value="Sel1"/>
    <property type="match status" value="3"/>
</dbReference>
<reference evidence="1" key="1">
    <citation type="submission" date="2018-05" db="EMBL/GenBank/DDBJ databases">
        <authorList>
            <person name="Lanie J.A."/>
            <person name="Ng W.-L."/>
            <person name="Kazmierczak K.M."/>
            <person name="Andrzejewski T.M."/>
            <person name="Davidsen T.M."/>
            <person name="Wayne K.J."/>
            <person name="Tettelin H."/>
            <person name="Glass J.I."/>
            <person name="Rusch D."/>
            <person name="Podicherti R."/>
            <person name="Tsui H.-C.T."/>
            <person name="Winkler M.E."/>
        </authorList>
    </citation>
    <scope>NUCLEOTIDE SEQUENCE</scope>
</reference>
<accession>A0A383DPL5</accession>
<dbReference type="SUPFAM" id="SSF81901">
    <property type="entry name" value="HCP-like"/>
    <property type="match status" value="1"/>
</dbReference>
<protein>
    <recommendedName>
        <fullName evidence="2">Sel1 repeat family protein</fullName>
    </recommendedName>
</protein>
<dbReference type="InterPro" id="IPR006597">
    <property type="entry name" value="Sel1-like"/>
</dbReference>
<dbReference type="SMART" id="SM00671">
    <property type="entry name" value="SEL1"/>
    <property type="match status" value="3"/>
</dbReference>
<dbReference type="EMBL" id="UINC01218990">
    <property type="protein sequence ID" value="SVE46259.1"/>
    <property type="molecule type" value="Genomic_DNA"/>
</dbReference>
<sequence>MKKLALTICLTLAVLLGGTGTSWGTDYEKGLAAANSGDFETALREMKPLAEMGHAGAQYNLGVMYNNGFGVSQDNKRAAGWYTLAAEQGHAEAQFNLGQMYRQGFGVSQDYKRAAGWFSLAAEQGDANAQFGLGLMYANGKEGVIKDYVYAHMWLNIVASNGSERAGELRDLVAKRMSPAEISAAQDLARECIRKKYKGC</sequence>
<dbReference type="PANTHER" id="PTHR11102:SF160">
    <property type="entry name" value="ERAD-ASSOCIATED E3 UBIQUITIN-PROTEIN LIGASE COMPONENT HRD3"/>
    <property type="match status" value="1"/>
</dbReference>
<organism evidence="1">
    <name type="scientific">marine metagenome</name>
    <dbReference type="NCBI Taxonomy" id="408172"/>
    <lineage>
        <taxon>unclassified sequences</taxon>
        <taxon>metagenomes</taxon>
        <taxon>ecological metagenomes</taxon>
    </lineage>
</organism>
<dbReference type="InterPro" id="IPR011990">
    <property type="entry name" value="TPR-like_helical_dom_sf"/>
</dbReference>
<evidence type="ECO:0008006" key="2">
    <source>
        <dbReference type="Google" id="ProtNLM"/>
    </source>
</evidence>
<dbReference type="Gene3D" id="1.25.40.10">
    <property type="entry name" value="Tetratricopeptide repeat domain"/>
    <property type="match status" value="1"/>
</dbReference>
<name>A0A383DPL5_9ZZZZ</name>
<proteinExistence type="predicted"/>
<gene>
    <name evidence="1" type="ORF">METZ01_LOCUS499113</name>
</gene>
<evidence type="ECO:0000313" key="1">
    <source>
        <dbReference type="EMBL" id="SVE46259.1"/>
    </source>
</evidence>
<dbReference type="InterPro" id="IPR050767">
    <property type="entry name" value="Sel1_AlgK"/>
</dbReference>
<dbReference type="AlphaFoldDB" id="A0A383DPL5"/>
<dbReference type="PANTHER" id="PTHR11102">
    <property type="entry name" value="SEL-1-LIKE PROTEIN"/>
    <property type="match status" value="1"/>
</dbReference>